<dbReference type="Pfam" id="PF13646">
    <property type="entry name" value="HEAT_2"/>
    <property type="match status" value="1"/>
</dbReference>
<dbReference type="InterPro" id="IPR016024">
    <property type="entry name" value="ARM-type_fold"/>
</dbReference>
<dbReference type="PANTHER" id="PTHR12697">
    <property type="entry name" value="PBS LYASE HEAT-LIKE PROTEIN"/>
    <property type="match status" value="1"/>
</dbReference>
<name>A0ABY8F0D6_9HYPH</name>
<gene>
    <name evidence="2" type="ORF">K1718_21125</name>
</gene>
<reference evidence="2 3" key="1">
    <citation type="submission" date="2023-03" db="EMBL/GenBank/DDBJ databases">
        <title>Roseibium porphyridii sp. nov. and Roseibium rhodosorbium sp. nov. isolated from marine algae, Porphyridium cruentum and Rhodosorus marinus, respectively.</title>
        <authorList>
            <person name="Lee M.W."/>
            <person name="Choi B.J."/>
            <person name="Lee J.K."/>
            <person name="Choi D.G."/>
            <person name="Baek J.H."/>
            <person name="Bayburt H."/>
            <person name="Kim J.M."/>
            <person name="Han D.M."/>
            <person name="Kim K.H."/>
            <person name="Jeon C.O."/>
        </authorList>
    </citation>
    <scope>NUCLEOTIDE SEQUENCE [LARGE SCALE GENOMIC DNA]</scope>
    <source>
        <strain evidence="2 3">KMA01</strain>
    </source>
</reference>
<organism evidence="2 3">
    <name type="scientific">Roseibium porphyridii</name>
    <dbReference type="NCBI Taxonomy" id="2866279"/>
    <lineage>
        <taxon>Bacteria</taxon>
        <taxon>Pseudomonadati</taxon>
        <taxon>Pseudomonadota</taxon>
        <taxon>Alphaproteobacteria</taxon>
        <taxon>Hyphomicrobiales</taxon>
        <taxon>Stappiaceae</taxon>
        <taxon>Roseibium</taxon>
    </lineage>
</organism>
<sequence>MAQPKPSIPLKPEALALGSDLENTMLQIVQSGSPAEQCLAIKAAGQWGLPSARNVLLEATRNDDPDVRVDALQTLVKLGEKGLGETFLWSLRNDPVSESKIAALSGLQAEDRELAAPLLRKLSVESFDDEIAWEDENADWDDWLDVQKEAIRTIGRLGIEEALDDLMTAAKDEFGQELWREVFEAYAGLGRPGFLALLDAGQSASERQRSRAARALGASSDPHALKALDGLCQDKSVDVRLAALETMLERGAPLSDAQLIEDPSPLIRSMTAAKSPTISVDDLVNLVVHDDDRTVRLAAIRRLNECNLKSTQLGKLVDLTGAKLRGEREDFVSALVDVLGRSKSEEAFQALQEIKTHNPKPEIQRSVLSALAYFQKPEVLEYLAEGITSKSQMVRLSALASVSALSDGDGEVADNAAAILLLAAQGDLVSEEMDTENEEKQGGEEEQKQFGARARDDDGGTKNRIVLDRDGNIIPQDETDEPVKLSDYRKPEPKNDDTEDADQIQAQSVVLDRGEGEQSEETAEIVAFPQSTLAAILQGDVEQAEFAEEKIDLSDEDLKFLELAQSTLKKKRVRPDVASNTAQEIRRIAVRLIGEQKLTVFTPVLLAAMESRDDELRVAALTALATRSGNGVTLSQADWSLLVNLPPDNYAPSRAAFLDLLSFAPDAVAAPRFEAALSGNDPADQAAALNACMTLQTLPTQIGELLRSDDRTTRRAALKGMCASADGDAADALFEAAFKESGALWSELSAAVGKRGVCDLTTSIMTKLQDACAVSGAGRIIALEILADLGKTARAE</sequence>
<feature type="compositionally biased region" description="Basic and acidic residues" evidence="1">
    <location>
        <begin position="481"/>
        <end position="496"/>
    </location>
</feature>
<dbReference type="InterPro" id="IPR004155">
    <property type="entry name" value="PBS_lyase_HEAT"/>
</dbReference>
<protein>
    <submittedName>
        <fullName evidence="2">HEAT repeat domain-containing protein</fullName>
    </submittedName>
</protein>
<feature type="compositionally biased region" description="Basic and acidic residues" evidence="1">
    <location>
        <begin position="438"/>
        <end position="471"/>
    </location>
</feature>
<evidence type="ECO:0000313" key="3">
    <source>
        <dbReference type="Proteomes" id="UP001209803"/>
    </source>
</evidence>
<proteinExistence type="predicted"/>
<feature type="region of interest" description="Disordered" evidence="1">
    <location>
        <begin position="431"/>
        <end position="503"/>
    </location>
</feature>
<dbReference type="Gene3D" id="1.25.10.10">
    <property type="entry name" value="Leucine-rich Repeat Variant"/>
    <property type="match status" value="4"/>
</dbReference>
<dbReference type="InterPro" id="IPR011989">
    <property type="entry name" value="ARM-like"/>
</dbReference>
<dbReference type="EMBL" id="CP120863">
    <property type="protein sequence ID" value="WFE88641.1"/>
    <property type="molecule type" value="Genomic_DNA"/>
</dbReference>
<evidence type="ECO:0000256" key="1">
    <source>
        <dbReference type="SAM" id="MobiDB-lite"/>
    </source>
</evidence>
<dbReference type="PANTHER" id="PTHR12697:SF5">
    <property type="entry name" value="DEOXYHYPUSINE HYDROXYLASE"/>
    <property type="match status" value="1"/>
</dbReference>
<keyword evidence="3" id="KW-1185">Reference proteome</keyword>
<dbReference type="SMART" id="SM00567">
    <property type="entry name" value="EZ_HEAT"/>
    <property type="match status" value="3"/>
</dbReference>
<dbReference type="RefSeq" id="WP_265680940.1">
    <property type="nucleotide sequence ID" value="NZ_CP120863.1"/>
</dbReference>
<accession>A0ABY8F0D6</accession>
<evidence type="ECO:0000313" key="2">
    <source>
        <dbReference type="EMBL" id="WFE88641.1"/>
    </source>
</evidence>
<dbReference type="Proteomes" id="UP001209803">
    <property type="component" value="Chromosome"/>
</dbReference>
<dbReference type="SUPFAM" id="SSF48371">
    <property type="entry name" value="ARM repeat"/>
    <property type="match status" value="2"/>
</dbReference>